<protein>
    <submittedName>
        <fullName evidence="1">Uncharacterized protein</fullName>
    </submittedName>
</protein>
<gene>
    <name evidence="1" type="ORF">SAMN05216186_10396</name>
</gene>
<sequence>MSFMASQEGINYSVKVVLIPFMAVMSLTI</sequence>
<dbReference type="Proteomes" id="UP000198706">
    <property type="component" value="Unassembled WGS sequence"/>
</dbReference>
<keyword evidence="2" id="KW-1185">Reference proteome</keyword>
<evidence type="ECO:0000313" key="2">
    <source>
        <dbReference type="Proteomes" id="UP000198706"/>
    </source>
</evidence>
<accession>A0A1G8X6Q7</accession>
<reference evidence="1 2" key="1">
    <citation type="submission" date="2016-10" db="EMBL/GenBank/DDBJ databases">
        <authorList>
            <person name="de Groot N.N."/>
        </authorList>
    </citation>
    <scope>NUCLEOTIDE SEQUENCE [LARGE SCALE GENOMIC DNA]</scope>
    <source>
        <strain evidence="1 2">JCM 21544</strain>
    </source>
</reference>
<dbReference type="EMBL" id="FNFD01000003">
    <property type="protein sequence ID" value="SDJ86302.1"/>
    <property type="molecule type" value="Genomic_DNA"/>
</dbReference>
<organism evidence="1 2">
    <name type="scientific">Pseudomonas indica</name>
    <dbReference type="NCBI Taxonomy" id="137658"/>
    <lineage>
        <taxon>Bacteria</taxon>
        <taxon>Pseudomonadati</taxon>
        <taxon>Pseudomonadota</taxon>
        <taxon>Gammaproteobacteria</taxon>
        <taxon>Pseudomonadales</taxon>
        <taxon>Pseudomonadaceae</taxon>
        <taxon>Pseudomonas</taxon>
    </lineage>
</organism>
<dbReference type="AlphaFoldDB" id="A0A1G8X6Q7"/>
<name>A0A1G8X6Q7_9PSED</name>
<proteinExistence type="predicted"/>
<evidence type="ECO:0000313" key="1">
    <source>
        <dbReference type="EMBL" id="SDJ86302.1"/>
    </source>
</evidence>
<dbReference type="STRING" id="137658.SAMN05216186_10396"/>